<dbReference type="AlphaFoldDB" id="X0TRT4"/>
<dbReference type="PANTHER" id="PTHR32432:SF3">
    <property type="entry name" value="ETHANOLAMINE UTILIZATION PROTEIN EUTJ"/>
    <property type="match status" value="1"/>
</dbReference>
<sequence>IFKAGDDITQALAEGLGVSFKEAKKLKRQGLDEEKLKAIEPVLDEIKKEIEYTFSSFLAFYPDKKIERILLTGGSARLPGIVEYFQKSL</sequence>
<reference evidence="1" key="1">
    <citation type="journal article" date="2014" name="Front. Microbiol.">
        <title>High frequency of phylogenetically diverse reductive dehalogenase-homologous genes in deep subseafloor sedimentary metagenomes.</title>
        <authorList>
            <person name="Kawai M."/>
            <person name="Futagami T."/>
            <person name="Toyoda A."/>
            <person name="Takaki Y."/>
            <person name="Nishi S."/>
            <person name="Hori S."/>
            <person name="Arai W."/>
            <person name="Tsubouchi T."/>
            <person name="Morono Y."/>
            <person name="Uchiyama I."/>
            <person name="Ito T."/>
            <person name="Fujiyama A."/>
            <person name="Inagaki F."/>
            <person name="Takami H."/>
        </authorList>
    </citation>
    <scope>NUCLEOTIDE SEQUENCE</scope>
    <source>
        <strain evidence="1">Expedition CK06-06</strain>
    </source>
</reference>
<dbReference type="Pfam" id="PF11104">
    <property type="entry name" value="PilM_2"/>
    <property type="match status" value="1"/>
</dbReference>
<dbReference type="InterPro" id="IPR005883">
    <property type="entry name" value="PilM"/>
</dbReference>
<accession>X0TRT4</accession>
<feature type="non-terminal residue" evidence="1">
    <location>
        <position position="1"/>
    </location>
</feature>
<dbReference type="InterPro" id="IPR050696">
    <property type="entry name" value="FtsA/MreB"/>
</dbReference>
<name>X0TRT4_9ZZZZ</name>
<dbReference type="SUPFAM" id="SSF53067">
    <property type="entry name" value="Actin-like ATPase domain"/>
    <property type="match status" value="1"/>
</dbReference>
<evidence type="ECO:0000313" key="1">
    <source>
        <dbReference type="EMBL" id="GAF90867.1"/>
    </source>
</evidence>
<dbReference type="PANTHER" id="PTHR32432">
    <property type="entry name" value="CELL DIVISION PROTEIN FTSA-RELATED"/>
    <property type="match status" value="1"/>
</dbReference>
<dbReference type="Gene3D" id="3.30.420.40">
    <property type="match status" value="1"/>
</dbReference>
<gene>
    <name evidence="1" type="ORF">S01H1_24104</name>
</gene>
<evidence type="ECO:0008006" key="2">
    <source>
        <dbReference type="Google" id="ProtNLM"/>
    </source>
</evidence>
<protein>
    <recommendedName>
        <fullName evidence="2">SHS2 domain-containing protein</fullName>
    </recommendedName>
</protein>
<feature type="non-terminal residue" evidence="1">
    <location>
        <position position="89"/>
    </location>
</feature>
<organism evidence="1">
    <name type="scientific">marine sediment metagenome</name>
    <dbReference type="NCBI Taxonomy" id="412755"/>
    <lineage>
        <taxon>unclassified sequences</taxon>
        <taxon>metagenomes</taxon>
        <taxon>ecological metagenomes</taxon>
    </lineage>
</organism>
<dbReference type="EMBL" id="BARS01014184">
    <property type="protein sequence ID" value="GAF90867.1"/>
    <property type="molecule type" value="Genomic_DNA"/>
</dbReference>
<comment type="caution">
    <text evidence="1">The sequence shown here is derived from an EMBL/GenBank/DDBJ whole genome shotgun (WGS) entry which is preliminary data.</text>
</comment>
<proteinExistence type="predicted"/>
<dbReference type="InterPro" id="IPR043129">
    <property type="entry name" value="ATPase_NBD"/>
</dbReference>